<evidence type="ECO:0000256" key="4">
    <source>
        <dbReference type="ARBA" id="ARBA00023002"/>
    </source>
</evidence>
<dbReference type="SUPFAM" id="SSF52343">
    <property type="entry name" value="Ferredoxin reductase-like, C-terminal NADP-linked domain"/>
    <property type="match status" value="1"/>
</dbReference>
<keyword evidence="1" id="KW-0479">Metal-binding</keyword>
<evidence type="ECO:0000256" key="5">
    <source>
        <dbReference type="PROSITE-ProRule" id="PRU00325"/>
    </source>
</evidence>
<evidence type="ECO:0000256" key="2">
    <source>
        <dbReference type="ARBA" id="ARBA00022771"/>
    </source>
</evidence>
<dbReference type="GO" id="GO:0005886">
    <property type="term" value="C:plasma membrane"/>
    <property type="evidence" value="ECO:0007669"/>
    <property type="project" value="TreeGrafter"/>
</dbReference>
<protein>
    <recommendedName>
        <fullName evidence="6">SWIM-type domain-containing protein</fullName>
    </recommendedName>
</protein>
<dbReference type="CDD" id="cd06186">
    <property type="entry name" value="NOX_Duox_like_FAD_NADP"/>
    <property type="match status" value="1"/>
</dbReference>
<keyword evidence="3" id="KW-0862">Zinc</keyword>
<proteinExistence type="predicted"/>
<dbReference type="PROSITE" id="PS50966">
    <property type="entry name" value="ZF_SWIM"/>
    <property type="match status" value="1"/>
</dbReference>
<dbReference type="PANTHER" id="PTHR11972:SF127">
    <property type="entry name" value="RESPIRATORY BURST OXIDASE HOMOLOG PROTEIN A-LIKE"/>
    <property type="match status" value="1"/>
</dbReference>
<organism evidence="7 8">
    <name type="scientific">Kingdonia uniflora</name>
    <dbReference type="NCBI Taxonomy" id="39325"/>
    <lineage>
        <taxon>Eukaryota</taxon>
        <taxon>Viridiplantae</taxon>
        <taxon>Streptophyta</taxon>
        <taxon>Embryophyta</taxon>
        <taxon>Tracheophyta</taxon>
        <taxon>Spermatophyta</taxon>
        <taxon>Magnoliopsida</taxon>
        <taxon>Ranunculales</taxon>
        <taxon>Circaeasteraceae</taxon>
        <taxon>Kingdonia</taxon>
    </lineage>
</organism>
<dbReference type="SMART" id="SM00575">
    <property type="entry name" value="ZnF_PMZ"/>
    <property type="match status" value="1"/>
</dbReference>
<dbReference type="Proteomes" id="UP000541444">
    <property type="component" value="Unassembled WGS sequence"/>
</dbReference>
<gene>
    <name evidence="7" type="ORF">GIB67_039854</name>
</gene>
<reference evidence="7 8" key="1">
    <citation type="journal article" date="2020" name="IScience">
        <title>Genome Sequencing of the Endangered Kingdonia uniflora (Circaeasteraceae, Ranunculales) Reveals Potential Mechanisms of Evolutionary Specialization.</title>
        <authorList>
            <person name="Sun Y."/>
            <person name="Deng T."/>
            <person name="Zhang A."/>
            <person name="Moore M.J."/>
            <person name="Landis J.B."/>
            <person name="Lin N."/>
            <person name="Zhang H."/>
            <person name="Zhang X."/>
            <person name="Huang J."/>
            <person name="Zhang X."/>
            <person name="Sun H."/>
            <person name="Wang H."/>
        </authorList>
    </citation>
    <scope>NUCLEOTIDE SEQUENCE [LARGE SCALE GENOMIC DNA]</scope>
    <source>
        <strain evidence="7">TB1705</strain>
        <tissue evidence="7">Leaf</tissue>
    </source>
</reference>
<feature type="domain" description="SWIM-type" evidence="6">
    <location>
        <begin position="711"/>
        <end position="758"/>
    </location>
</feature>
<evidence type="ECO:0000256" key="3">
    <source>
        <dbReference type="ARBA" id="ARBA00022833"/>
    </source>
</evidence>
<dbReference type="InterPro" id="IPR013121">
    <property type="entry name" value="Fe_red_NAD-bd_6"/>
</dbReference>
<dbReference type="AlphaFoldDB" id="A0A7J7P3L0"/>
<keyword evidence="4" id="KW-0560">Oxidoreductase</keyword>
<evidence type="ECO:0000259" key="6">
    <source>
        <dbReference type="PROSITE" id="PS50966"/>
    </source>
</evidence>
<evidence type="ECO:0000313" key="7">
    <source>
        <dbReference type="EMBL" id="KAF6173903.1"/>
    </source>
</evidence>
<dbReference type="InterPro" id="IPR039261">
    <property type="entry name" value="FNR_nucleotide-bd"/>
</dbReference>
<dbReference type="GO" id="GO:0016174">
    <property type="term" value="F:NAD(P)H oxidase H2O2-forming activity"/>
    <property type="evidence" value="ECO:0007669"/>
    <property type="project" value="TreeGrafter"/>
</dbReference>
<dbReference type="InterPro" id="IPR050369">
    <property type="entry name" value="RBOH/FRE"/>
</dbReference>
<keyword evidence="8" id="KW-1185">Reference proteome</keyword>
<dbReference type="GO" id="GO:0008270">
    <property type="term" value="F:zinc ion binding"/>
    <property type="evidence" value="ECO:0007669"/>
    <property type="project" value="UniProtKB-KW"/>
</dbReference>
<evidence type="ECO:0000313" key="8">
    <source>
        <dbReference type="Proteomes" id="UP000541444"/>
    </source>
</evidence>
<accession>A0A7J7P3L0</accession>
<dbReference type="Pfam" id="PF08030">
    <property type="entry name" value="NAD_binding_6"/>
    <property type="match status" value="1"/>
</dbReference>
<dbReference type="Gene3D" id="3.40.50.80">
    <property type="entry name" value="Nucleotide-binding domain of ferredoxin-NADP reductase (FNR) module"/>
    <property type="match status" value="1"/>
</dbReference>
<dbReference type="InterPro" id="IPR007527">
    <property type="entry name" value="Znf_SWIM"/>
</dbReference>
<sequence>MNGVQLYTIVHFGGDIVRPKLGSIATYVGGSTKLASLRAHSSYKDFVILLEKISEIRREDCKRLSTTKNTGSDRGLSTTKAGVPLRHNSFLDPEPEYRGYLETNDRGLDPHSIYLSNELVLTNVPPSNEPMLTNVPFSIEPKTIIGQTEPSGTSQTTYTKNSLLDTCFDSQVGNKTNIRGNLGSPSPGLVEARVYGRDEDGTPFEELPDYDLVMLYVSKIQGLEGELLRLQSLNNNTHRNDFLDCIDMEDDALCDVEEVEKELEHSSLQDKMDKELQELDKESIGAIQNVEGFTGKGSSPESNIPINTLLKRTMFNSKLAVVLSLMDECFMPTFDRKSVCKTSIPELSQSIEKAIDGLRSRYVYKVKVKPLVGHIVVCRDTKLALDGDEKMGNMVSHDVQDITKEDGTEQAKNLQAHQAGLMEQKTQEGSVNIVNADLPTSEDDTDTDTGYVPDLDRGFYYDIEHYISACATLVKKPRVASRMTITVNEIIRICDQLILTGPYGATAQDHVKYDIIVLIRLGIGATPFISVIKDILCGLQLMICDFIIDEESGDTRCPSKAYFYWVTREQSSFEWFIDVMKEISETTPRQIFWWQIPFILVVTEDPNDFSKEFNIGDLYRYMIELKNHIRAYAVINKFNLEHVLSNEYEIMMRGSFQHAYQLLMSYFAEVRYGVAYTNHVESWNNVILKVIDLPIHVFIEKLYRICSEMSYTYSEEAEKSQARLTPWATDHYCTCFCRWWQTMGIPCEHRVHALGFANVDPTTRVSEYYTNNTYKAVYEPIWIPIRGIEQ</sequence>
<keyword evidence="2 5" id="KW-0863">Zinc-finger</keyword>
<evidence type="ECO:0000256" key="1">
    <source>
        <dbReference type="ARBA" id="ARBA00022723"/>
    </source>
</evidence>
<dbReference type="InterPro" id="IPR006564">
    <property type="entry name" value="Znf_PMZ"/>
</dbReference>
<comment type="caution">
    <text evidence="7">The sequence shown here is derived from an EMBL/GenBank/DDBJ whole genome shotgun (WGS) entry which is preliminary data.</text>
</comment>
<dbReference type="OrthoDB" id="167398at2759"/>
<dbReference type="PANTHER" id="PTHR11972">
    <property type="entry name" value="NADPH OXIDASE"/>
    <property type="match status" value="1"/>
</dbReference>
<dbReference type="EMBL" id="JACGCM010000309">
    <property type="protein sequence ID" value="KAF6173903.1"/>
    <property type="molecule type" value="Genomic_DNA"/>
</dbReference>
<name>A0A7J7P3L0_9MAGN</name>